<proteinExistence type="predicted"/>
<feature type="region of interest" description="Disordered" evidence="1">
    <location>
        <begin position="1"/>
        <end position="36"/>
    </location>
</feature>
<organism evidence="2 3">
    <name type="scientific">Claviceps pusilla</name>
    <dbReference type="NCBI Taxonomy" id="123648"/>
    <lineage>
        <taxon>Eukaryota</taxon>
        <taxon>Fungi</taxon>
        <taxon>Dikarya</taxon>
        <taxon>Ascomycota</taxon>
        <taxon>Pezizomycotina</taxon>
        <taxon>Sordariomycetes</taxon>
        <taxon>Hypocreomycetidae</taxon>
        <taxon>Hypocreales</taxon>
        <taxon>Clavicipitaceae</taxon>
        <taxon>Claviceps</taxon>
    </lineage>
</organism>
<evidence type="ECO:0000313" key="3">
    <source>
        <dbReference type="Proteomes" id="UP000748025"/>
    </source>
</evidence>
<dbReference type="AlphaFoldDB" id="A0A9P7N2E9"/>
<comment type="caution">
    <text evidence="2">The sequence shown here is derived from an EMBL/GenBank/DDBJ whole genome shotgun (WGS) entry which is preliminary data.</text>
</comment>
<sequence length="70" mass="7451">MAAALGGGSGPVNPQESRPRDGAPTSTSWTGFSYRGGRAYPISEPRLSFLRETPIRWGPADEVAARTFGQ</sequence>
<evidence type="ECO:0000256" key="1">
    <source>
        <dbReference type="SAM" id="MobiDB-lite"/>
    </source>
</evidence>
<protein>
    <submittedName>
        <fullName evidence="2">Uncharacterized protein</fullName>
    </submittedName>
</protein>
<evidence type="ECO:0000313" key="2">
    <source>
        <dbReference type="EMBL" id="KAG5982515.1"/>
    </source>
</evidence>
<feature type="compositionally biased region" description="Gly residues" evidence="1">
    <location>
        <begin position="1"/>
        <end position="10"/>
    </location>
</feature>
<name>A0A9P7N2E9_9HYPO</name>
<dbReference type="Proteomes" id="UP000748025">
    <property type="component" value="Unassembled WGS sequence"/>
</dbReference>
<keyword evidence="3" id="KW-1185">Reference proteome</keyword>
<accession>A0A9P7N2E9</accession>
<gene>
    <name evidence="2" type="ORF">E4U43_006431</name>
</gene>
<reference evidence="2" key="1">
    <citation type="journal article" date="2020" name="bioRxiv">
        <title>Whole genome comparisons of ergot fungi reveals the divergence and evolution of species within the genus Claviceps are the result of varying mechanisms driving genome evolution and host range expansion.</title>
        <authorList>
            <person name="Wyka S.A."/>
            <person name="Mondo S.J."/>
            <person name="Liu M."/>
            <person name="Dettman J."/>
            <person name="Nalam V."/>
            <person name="Broders K.D."/>
        </authorList>
    </citation>
    <scope>NUCLEOTIDE SEQUENCE</scope>
    <source>
        <strain evidence="2">CCC 602</strain>
    </source>
</reference>
<dbReference type="EMBL" id="SRPW01004426">
    <property type="protein sequence ID" value="KAG5982515.1"/>
    <property type="molecule type" value="Genomic_DNA"/>
</dbReference>